<dbReference type="PANTHER" id="PTHR33989">
    <property type="match status" value="1"/>
</dbReference>
<feature type="transmembrane region" description="Helical" evidence="9">
    <location>
        <begin position="349"/>
        <end position="367"/>
    </location>
</feature>
<keyword evidence="7 8" id="KW-0472">Membrane</keyword>
<comment type="subcellular location">
    <subcellularLocation>
        <location evidence="1">Cell membrane</location>
        <topology evidence="1">Multi-pass membrane protein</topology>
    </subcellularLocation>
</comment>
<dbReference type="NCBIfam" id="TIGR00410">
    <property type="entry name" value="lacE"/>
    <property type="match status" value="1"/>
</dbReference>
<proteinExistence type="predicted"/>
<evidence type="ECO:0000259" key="10">
    <source>
        <dbReference type="PROSITE" id="PS51105"/>
    </source>
</evidence>
<dbReference type="PROSITE" id="PS51105">
    <property type="entry name" value="PTS_EIIC_TYPE_3"/>
    <property type="match status" value="1"/>
</dbReference>
<keyword evidence="2 8" id="KW-0813">Transport</keyword>
<feature type="transmembrane region" description="Helical" evidence="9">
    <location>
        <begin position="290"/>
        <end position="311"/>
    </location>
</feature>
<dbReference type="GO" id="GO:0008982">
    <property type="term" value="F:protein-N(PI)-phosphohistidine-sugar phosphotransferase activity"/>
    <property type="evidence" value="ECO:0007669"/>
    <property type="project" value="UniProtKB-UniRule"/>
</dbReference>
<keyword evidence="5 9" id="KW-0812">Transmembrane</keyword>
<dbReference type="PANTHER" id="PTHR33989:SF4">
    <property type="entry name" value="PTS SYSTEM N,N'-DIACETYLCHITOBIOSE-SPECIFIC EIIC COMPONENT"/>
    <property type="match status" value="1"/>
</dbReference>
<feature type="transmembrane region" description="Helical" evidence="9">
    <location>
        <begin position="35"/>
        <end position="56"/>
    </location>
</feature>
<evidence type="ECO:0000313" key="11">
    <source>
        <dbReference type="EMBL" id="SDF42456.1"/>
    </source>
</evidence>
<reference evidence="11 12" key="1">
    <citation type="submission" date="2016-10" db="EMBL/GenBank/DDBJ databases">
        <authorList>
            <person name="de Groot N.N."/>
        </authorList>
    </citation>
    <scope>NUCLEOTIDE SEQUENCE [LARGE SCALE GENOMIC DNA]</scope>
    <source>
        <strain evidence="11 12">DSM 569</strain>
    </source>
</reference>
<evidence type="ECO:0000256" key="7">
    <source>
        <dbReference type="ARBA" id="ARBA00023136"/>
    </source>
</evidence>
<evidence type="ECO:0000256" key="3">
    <source>
        <dbReference type="ARBA" id="ARBA00022475"/>
    </source>
</evidence>
<feature type="transmembrane region" description="Helical" evidence="9">
    <location>
        <begin position="145"/>
        <end position="165"/>
    </location>
</feature>
<gene>
    <name evidence="11" type="ORF">SAMN04244560_00716</name>
</gene>
<dbReference type="Pfam" id="PF02378">
    <property type="entry name" value="PTS_EIIC"/>
    <property type="match status" value="1"/>
</dbReference>
<keyword evidence="4 8" id="KW-0762">Sugar transport</keyword>
<feature type="domain" description="PTS EIIC type-3" evidence="10">
    <location>
        <begin position="11"/>
        <end position="416"/>
    </location>
</feature>
<feature type="transmembrane region" description="Helical" evidence="9">
    <location>
        <begin position="374"/>
        <end position="392"/>
    </location>
</feature>
<feature type="transmembrane region" description="Helical" evidence="9">
    <location>
        <begin position="323"/>
        <end position="343"/>
    </location>
</feature>
<comment type="function">
    <text evidence="8">The phosphoenolpyruvate-dependent sugar phosphotransferase system (PTS), a major carbohydrate active -transport system, catalyzes the phosphorylation of incoming sugar substrates concomitant with their translocation across the cell membrane.</text>
</comment>
<evidence type="ECO:0000256" key="4">
    <source>
        <dbReference type="ARBA" id="ARBA00022597"/>
    </source>
</evidence>
<evidence type="ECO:0000256" key="5">
    <source>
        <dbReference type="ARBA" id="ARBA00022692"/>
    </source>
</evidence>
<dbReference type="InterPro" id="IPR003352">
    <property type="entry name" value="PTS_EIIC"/>
</dbReference>
<dbReference type="GO" id="GO:0005886">
    <property type="term" value="C:plasma membrane"/>
    <property type="evidence" value="ECO:0007669"/>
    <property type="project" value="UniProtKB-SubCell"/>
</dbReference>
<name>A0A1G7KZE0_THETY</name>
<keyword evidence="3 8" id="KW-1003">Cell membrane</keyword>
<evidence type="ECO:0000256" key="9">
    <source>
        <dbReference type="SAM" id="Phobius"/>
    </source>
</evidence>
<dbReference type="InterPro" id="IPR004796">
    <property type="entry name" value="PTS_IIC_cello"/>
</dbReference>
<dbReference type="GO" id="GO:0009401">
    <property type="term" value="P:phosphoenolpyruvate-dependent sugar phosphotransferase system"/>
    <property type="evidence" value="ECO:0007669"/>
    <property type="project" value="InterPro"/>
</dbReference>
<evidence type="ECO:0000256" key="2">
    <source>
        <dbReference type="ARBA" id="ARBA00022448"/>
    </source>
</evidence>
<feature type="transmembrane region" description="Helical" evidence="9">
    <location>
        <begin position="212"/>
        <end position="229"/>
    </location>
</feature>
<dbReference type="RefSeq" id="WP_074592236.1">
    <property type="nucleotide sequence ID" value="NZ_FNBS01000012.1"/>
</dbReference>
<evidence type="ECO:0000256" key="6">
    <source>
        <dbReference type="ARBA" id="ARBA00022989"/>
    </source>
</evidence>
<feature type="transmembrane region" description="Helical" evidence="9">
    <location>
        <begin position="115"/>
        <end position="133"/>
    </location>
</feature>
<dbReference type="AlphaFoldDB" id="A0A1G7KZE0"/>
<feature type="transmembrane region" description="Helical" evidence="9">
    <location>
        <begin position="236"/>
        <end position="260"/>
    </location>
</feature>
<keyword evidence="6 9" id="KW-1133">Transmembrane helix</keyword>
<dbReference type="InterPro" id="IPR004501">
    <property type="entry name" value="PTS_EIIC_3"/>
</dbReference>
<accession>A0A1G7KZE0</accession>
<sequence>MTFYDRLNSVLERYLLPIAGVISNQRHLKAMRDGLIYASPFTILGGLSLILAFPPIGENVEATNVFLKFMVAWRDWASANMSAILLPYNLTMGFMALFVAVGVAYSLARHYKMDALSASTISAAVFLMVAAPLQDGKLAVNFMDAKGVFTAIIIGLLTVEVTRFLKSKNITIRMPEGVPPAVSSSFDALIPLGVNVILFYSISLIIQKICGMIIPQAILTTLAPAVKAVDSLPVIFIFSTLAQLFWFAGIHGAALVGAVLDPFKYANVAANAEAYLAGQPLPHIFTDTFWAYYIVLGGSGATLGLTLLYLRSKSKQLNGIGKVALLPAIFNINEPIIFGTPMVLNPIMFIPFVFVPGINSVVAYLVIKLGLVRASFASVPGTTPAPIGAFLATLDWKAVVLVFALLVLDTVLYYPFFKIYEKQLIKEESGKEDIEAELETN</sequence>
<dbReference type="InterPro" id="IPR051088">
    <property type="entry name" value="PTS_Sugar-EIIC/EIIB"/>
</dbReference>
<dbReference type="EMBL" id="FNBS01000012">
    <property type="protein sequence ID" value="SDF42456.1"/>
    <property type="molecule type" value="Genomic_DNA"/>
</dbReference>
<feature type="transmembrane region" description="Helical" evidence="9">
    <location>
        <begin position="76"/>
        <end position="103"/>
    </location>
</feature>
<protein>
    <recommendedName>
        <fullName evidence="8">Permease IIC component</fullName>
    </recommendedName>
</protein>
<dbReference type="PIRSF" id="PIRSF006351">
    <property type="entry name" value="PTS_EIIC-Cellobiose"/>
    <property type="match status" value="1"/>
</dbReference>
<feature type="transmembrane region" description="Helical" evidence="9">
    <location>
        <begin position="186"/>
        <end position="206"/>
    </location>
</feature>
<evidence type="ECO:0000313" key="12">
    <source>
        <dbReference type="Proteomes" id="UP000183404"/>
    </source>
</evidence>
<evidence type="ECO:0000256" key="1">
    <source>
        <dbReference type="ARBA" id="ARBA00004651"/>
    </source>
</evidence>
<dbReference type="Proteomes" id="UP000183404">
    <property type="component" value="Unassembled WGS sequence"/>
</dbReference>
<organism evidence="11 12">
    <name type="scientific">Thermoanaerobacter thermohydrosulfuricus</name>
    <name type="common">Clostridium thermohydrosulfuricum</name>
    <dbReference type="NCBI Taxonomy" id="1516"/>
    <lineage>
        <taxon>Bacteria</taxon>
        <taxon>Bacillati</taxon>
        <taxon>Bacillota</taxon>
        <taxon>Clostridia</taxon>
        <taxon>Thermoanaerobacterales</taxon>
        <taxon>Thermoanaerobacteraceae</taxon>
        <taxon>Thermoanaerobacter</taxon>
    </lineage>
</organism>
<feature type="transmembrane region" description="Helical" evidence="9">
    <location>
        <begin position="398"/>
        <end position="417"/>
    </location>
</feature>
<evidence type="ECO:0000256" key="8">
    <source>
        <dbReference type="PIRNR" id="PIRNR006351"/>
    </source>
</evidence>